<keyword evidence="1" id="KW-0472">Membrane</keyword>
<dbReference type="Proteomes" id="UP001229244">
    <property type="component" value="Unassembled WGS sequence"/>
</dbReference>
<name>A0AAE4AUV4_9HYPH</name>
<dbReference type="Pfam" id="PF07835">
    <property type="entry name" value="COX4_pro_2"/>
    <property type="match status" value="1"/>
</dbReference>
<dbReference type="Gene3D" id="1.20.5.160">
    <property type="entry name" value="Bacterial aa3 type cytochrome c oxidase subunit IV"/>
    <property type="match status" value="1"/>
</dbReference>
<protein>
    <recommendedName>
        <fullName evidence="2">Cytochrome c oxidase subunit IV bacterial aa3 type domain-containing protein</fullName>
    </recommendedName>
</protein>
<evidence type="ECO:0000313" key="4">
    <source>
        <dbReference type="Proteomes" id="UP001229244"/>
    </source>
</evidence>
<dbReference type="InterPro" id="IPR012422">
    <property type="entry name" value="Cyt_c_oxidase_su4_bac-aa3"/>
</dbReference>
<sequence>MAEHSSGGAHAASDEGHMNAMDYAEHERTYGGFLKVLKWGTITVVIILALMGLFLT</sequence>
<proteinExistence type="predicted"/>
<feature type="transmembrane region" description="Helical" evidence="1">
    <location>
        <begin position="36"/>
        <end position="55"/>
    </location>
</feature>
<dbReference type="AlphaFoldDB" id="A0AAE4AUV4"/>
<keyword evidence="1" id="KW-1133">Transmembrane helix</keyword>
<keyword evidence="4" id="KW-1185">Reference proteome</keyword>
<accession>A0AAE4AUV4</accession>
<gene>
    <name evidence="3" type="ORF">J2S73_004046</name>
</gene>
<dbReference type="EMBL" id="JAUSUL010000005">
    <property type="protein sequence ID" value="MDQ0317562.1"/>
    <property type="molecule type" value="Genomic_DNA"/>
</dbReference>
<keyword evidence="1" id="KW-0812">Transmembrane</keyword>
<dbReference type="SUPFAM" id="SSF81469">
    <property type="entry name" value="Bacterial aa3 type cytochrome c oxidase subunit IV"/>
    <property type="match status" value="1"/>
</dbReference>
<organism evidence="3 4">
    <name type="scientific">Amorphus orientalis</name>
    <dbReference type="NCBI Taxonomy" id="649198"/>
    <lineage>
        <taxon>Bacteria</taxon>
        <taxon>Pseudomonadati</taxon>
        <taxon>Pseudomonadota</taxon>
        <taxon>Alphaproteobacteria</taxon>
        <taxon>Hyphomicrobiales</taxon>
        <taxon>Amorphaceae</taxon>
        <taxon>Amorphus</taxon>
    </lineage>
</organism>
<evidence type="ECO:0000256" key="1">
    <source>
        <dbReference type="SAM" id="Phobius"/>
    </source>
</evidence>
<reference evidence="3" key="1">
    <citation type="submission" date="2023-07" db="EMBL/GenBank/DDBJ databases">
        <title>Genomic Encyclopedia of Type Strains, Phase IV (KMG-IV): sequencing the most valuable type-strain genomes for metagenomic binning, comparative biology and taxonomic classification.</title>
        <authorList>
            <person name="Goeker M."/>
        </authorList>
    </citation>
    <scope>NUCLEOTIDE SEQUENCE</scope>
    <source>
        <strain evidence="3">DSM 21202</strain>
    </source>
</reference>
<feature type="domain" description="Cytochrome c oxidase subunit IV bacterial aa3 type" evidence="2">
    <location>
        <begin position="20"/>
        <end position="55"/>
    </location>
</feature>
<dbReference type="RefSeq" id="WP_306887480.1">
    <property type="nucleotide sequence ID" value="NZ_JAUSUL010000005.1"/>
</dbReference>
<evidence type="ECO:0000313" key="3">
    <source>
        <dbReference type="EMBL" id="MDQ0317562.1"/>
    </source>
</evidence>
<evidence type="ECO:0000259" key="2">
    <source>
        <dbReference type="Pfam" id="PF07835"/>
    </source>
</evidence>
<comment type="caution">
    <text evidence="3">The sequence shown here is derived from an EMBL/GenBank/DDBJ whole genome shotgun (WGS) entry which is preliminary data.</text>
</comment>
<dbReference type="InterPro" id="IPR036596">
    <property type="entry name" value="Cyt-C_aa3_sf"/>
</dbReference>